<feature type="transmembrane region" description="Helical" evidence="7">
    <location>
        <begin position="292"/>
        <end position="312"/>
    </location>
</feature>
<feature type="transmembrane region" description="Helical" evidence="7">
    <location>
        <begin position="261"/>
        <end position="280"/>
    </location>
</feature>
<evidence type="ECO:0000256" key="3">
    <source>
        <dbReference type="ARBA" id="ARBA00022475"/>
    </source>
</evidence>
<feature type="transmembrane region" description="Helical" evidence="7">
    <location>
        <begin position="235"/>
        <end position="255"/>
    </location>
</feature>
<dbReference type="Proteomes" id="UP001368270">
    <property type="component" value="Unassembled WGS sequence"/>
</dbReference>
<sequence>MIDILYIVLPIYLAIALGFTLVKTKAFSDSDMRIIGRFVINVAFPALIFQAMATRPLSEVLNADYMLPYALSGLAVMAISYVTFGALGWETKIRAAGVMGSSCPNNGFVGYAFFLLAMPHLAPVILALNLVVENLLIVPLCMMLMRSAETERGGGLRRIGLIFLSVLKTPLIIALLTGTLVNFLNIPVPGPAKQFISILAAAASALGLVVIGAALASLPPGTSFLRAGQVVSAKILLSPAIAFAITYGLTAAGVIALSPNLYAAVILSAAMPTFGIFVVFTQRLKLEGFASLVLFGSTLGAFVTLSALLTWLT</sequence>
<evidence type="ECO:0000256" key="7">
    <source>
        <dbReference type="SAM" id="Phobius"/>
    </source>
</evidence>
<evidence type="ECO:0000256" key="4">
    <source>
        <dbReference type="ARBA" id="ARBA00022692"/>
    </source>
</evidence>
<feature type="transmembrane region" description="Helical" evidence="7">
    <location>
        <begin position="96"/>
        <end position="118"/>
    </location>
</feature>
<evidence type="ECO:0000313" key="9">
    <source>
        <dbReference type="Proteomes" id="UP001368270"/>
    </source>
</evidence>
<organism evidence="8 9">
    <name type="scientific">Cognatishimia coralii</name>
    <dbReference type="NCBI Taxonomy" id="3083254"/>
    <lineage>
        <taxon>Bacteria</taxon>
        <taxon>Pseudomonadati</taxon>
        <taxon>Pseudomonadota</taxon>
        <taxon>Alphaproteobacteria</taxon>
        <taxon>Rhodobacterales</taxon>
        <taxon>Paracoccaceae</taxon>
        <taxon>Cognatishimia</taxon>
    </lineage>
</organism>
<evidence type="ECO:0000256" key="5">
    <source>
        <dbReference type="ARBA" id="ARBA00022989"/>
    </source>
</evidence>
<dbReference type="RefSeq" id="WP_339404314.1">
    <property type="nucleotide sequence ID" value="NZ_JBBGAZ010000009.1"/>
</dbReference>
<proteinExistence type="predicted"/>
<feature type="transmembrane region" description="Helical" evidence="7">
    <location>
        <begin position="6"/>
        <end position="22"/>
    </location>
</feature>
<evidence type="ECO:0000256" key="6">
    <source>
        <dbReference type="ARBA" id="ARBA00023136"/>
    </source>
</evidence>
<feature type="transmembrane region" description="Helical" evidence="7">
    <location>
        <begin position="65"/>
        <end position="84"/>
    </location>
</feature>
<feature type="transmembrane region" description="Helical" evidence="7">
    <location>
        <begin position="34"/>
        <end position="53"/>
    </location>
</feature>
<dbReference type="Pfam" id="PF03547">
    <property type="entry name" value="Mem_trans"/>
    <property type="match status" value="1"/>
</dbReference>
<feature type="transmembrane region" description="Helical" evidence="7">
    <location>
        <begin position="159"/>
        <end position="183"/>
    </location>
</feature>
<gene>
    <name evidence="8" type="ORF">WG622_14775</name>
</gene>
<accession>A0ABU8QJC2</accession>
<keyword evidence="3" id="KW-1003">Cell membrane</keyword>
<reference evidence="8 9" key="1">
    <citation type="submission" date="2024-03" db="EMBL/GenBank/DDBJ databases">
        <title>Cognatishimia coralii sp. nov., a marine bacterium isolated from coral surrounding seawater.</title>
        <authorList>
            <person name="Liu X."/>
            <person name="Liu S."/>
            <person name="Sun H."/>
            <person name="Zhang Y."/>
        </authorList>
    </citation>
    <scope>NUCLEOTIDE SEQUENCE [LARGE SCALE GENOMIC DNA]</scope>
    <source>
        <strain evidence="8 9">D5M38</strain>
    </source>
</reference>
<name>A0ABU8QJC2_9RHOB</name>
<evidence type="ECO:0000256" key="1">
    <source>
        <dbReference type="ARBA" id="ARBA00004141"/>
    </source>
</evidence>
<dbReference type="EMBL" id="JBBGAZ010000009">
    <property type="protein sequence ID" value="MEJ5219518.1"/>
    <property type="molecule type" value="Genomic_DNA"/>
</dbReference>
<protein>
    <submittedName>
        <fullName evidence="8">AEC family transporter</fullName>
    </submittedName>
</protein>
<keyword evidence="5 7" id="KW-1133">Transmembrane helix</keyword>
<dbReference type="InterPro" id="IPR004776">
    <property type="entry name" value="Mem_transp_PIN-like"/>
</dbReference>
<keyword evidence="6 7" id="KW-0472">Membrane</keyword>
<comment type="caution">
    <text evidence="8">The sequence shown here is derived from an EMBL/GenBank/DDBJ whole genome shotgun (WGS) entry which is preliminary data.</text>
</comment>
<dbReference type="PANTHER" id="PTHR36838:SF3">
    <property type="entry name" value="TRANSPORTER AUXIN EFFLUX CARRIER EC FAMILY"/>
    <property type="match status" value="1"/>
</dbReference>
<keyword evidence="9" id="KW-1185">Reference proteome</keyword>
<comment type="subcellular location">
    <subcellularLocation>
        <location evidence="1">Membrane</location>
        <topology evidence="1">Multi-pass membrane protein</topology>
    </subcellularLocation>
</comment>
<keyword evidence="4 7" id="KW-0812">Transmembrane</keyword>
<evidence type="ECO:0000256" key="2">
    <source>
        <dbReference type="ARBA" id="ARBA00022448"/>
    </source>
</evidence>
<keyword evidence="2" id="KW-0813">Transport</keyword>
<evidence type="ECO:0000313" key="8">
    <source>
        <dbReference type="EMBL" id="MEJ5219518.1"/>
    </source>
</evidence>
<feature type="transmembrane region" description="Helical" evidence="7">
    <location>
        <begin position="195"/>
        <end position="215"/>
    </location>
</feature>
<feature type="transmembrane region" description="Helical" evidence="7">
    <location>
        <begin position="124"/>
        <end position="147"/>
    </location>
</feature>
<dbReference type="PANTHER" id="PTHR36838">
    <property type="entry name" value="AUXIN EFFLUX CARRIER FAMILY PROTEIN"/>
    <property type="match status" value="1"/>
</dbReference>